<gene>
    <name evidence="13" type="primary">LOC103704840</name>
</gene>
<evidence type="ECO:0000313" key="13">
    <source>
        <dbReference type="RefSeq" id="XP_008786534.2"/>
    </source>
</evidence>
<feature type="active site" evidence="8">
    <location>
        <position position="507"/>
    </location>
</feature>
<dbReference type="InterPro" id="IPR018221">
    <property type="entry name" value="Glyco_hydro_9_His_AS"/>
</dbReference>
<evidence type="ECO:0000256" key="10">
    <source>
        <dbReference type="SAM" id="Phobius"/>
    </source>
</evidence>
<accession>A0A8B7BVY2</accession>
<dbReference type="Gene3D" id="1.50.10.10">
    <property type="match status" value="1"/>
</dbReference>
<keyword evidence="6 8" id="KW-0326">Glycosidase</keyword>
<reference evidence="13" key="2">
    <citation type="submission" date="2025-08" db="UniProtKB">
        <authorList>
            <consortium name="RefSeq"/>
        </authorList>
    </citation>
    <scope>IDENTIFICATION</scope>
    <source>
        <tissue evidence="13">Young leaves</tissue>
    </source>
</reference>
<evidence type="ECO:0000256" key="6">
    <source>
        <dbReference type="ARBA" id="ARBA00023295"/>
    </source>
</evidence>
<evidence type="ECO:0000313" key="12">
    <source>
        <dbReference type="Proteomes" id="UP000228380"/>
    </source>
</evidence>
<evidence type="ECO:0000256" key="9">
    <source>
        <dbReference type="RuleBase" id="RU361166"/>
    </source>
</evidence>
<dbReference type="InterPro" id="IPR008928">
    <property type="entry name" value="6-hairpin_glycosidase_sf"/>
</dbReference>
<dbReference type="AlphaFoldDB" id="A0A8B7BVY2"/>
<sequence length="599" mass="66397">MEEEPQFFAHAVPETGRLLPSASRWNSIEIDFGLVPPSSNEHEDVPSKYSKSYDFDLRIANKTQFKRFIYISIFLILAAAAAALLASFLPHKRHHLGTSSNLPLALDHALLFFDAQKSGALPENNPVKFRGDSGLQDGIRKQINASLVGGFYDSGNNIKFSFPTAYTITLLSWTVIEYHQKYAEIGQLDHIKDIIKWGSEYLLKLYIPSGSTSKQALLFSQVGSSNNDTTSDNDITCWQRPEDMNYGRPVSICGSSASDLAGEMIAAMAAASLVFEEDEAYSRSLILASESLFELATKNKNKATYTANRECGGEARSFYNSTSYMDELVWGGTWLFFATGKFTYLKFATDNFESAVLEELPSDRGLFYWNNKIAATAVLLARLRYLHDPGYPYEETLKNCSAMANKLACSYLHLSATFRATPGGMPLPRPNGSAPLQYATTAAFLSKIYSDYLNIIQIPGGSCSTFSFSLDMLQDFSRLEVNYILGDNPLKMSYLVGFGDNFPKKVHHRAASIAWDGRNYTCAEGKKWQEAKEPNPNVLLGAMVAGPDKDGRFLDDRDRPEFTEPTISGNAGLVAALIALIDHPTNLGIDQERIFTKIS</sequence>
<dbReference type="GO" id="GO:0030245">
    <property type="term" value="P:cellulose catabolic process"/>
    <property type="evidence" value="ECO:0007669"/>
    <property type="project" value="UniProtKB-KW"/>
</dbReference>
<keyword evidence="10" id="KW-0472">Membrane</keyword>
<dbReference type="EC" id="3.2.1.4" evidence="9"/>
<name>A0A8B7BVY2_PHODC</name>
<dbReference type="GeneID" id="103704840"/>
<evidence type="ECO:0000256" key="1">
    <source>
        <dbReference type="ARBA" id="ARBA00000966"/>
    </source>
</evidence>
<evidence type="ECO:0000259" key="11">
    <source>
        <dbReference type="Pfam" id="PF00759"/>
    </source>
</evidence>
<keyword evidence="5 8" id="KW-0119">Carbohydrate metabolism</keyword>
<comment type="catalytic activity">
    <reaction evidence="1 9">
        <text>Endohydrolysis of (1-&gt;4)-beta-D-glucosidic linkages in cellulose, lichenin and cereal beta-D-glucans.</text>
        <dbReference type="EC" id="3.2.1.4"/>
    </reaction>
</comment>
<organism evidence="12 13">
    <name type="scientific">Phoenix dactylifera</name>
    <name type="common">Date palm</name>
    <dbReference type="NCBI Taxonomy" id="42345"/>
    <lineage>
        <taxon>Eukaryota</taxon>
        <taxon>Viridiplantae</taxon>
        <taxon>Streptophyta</taxon>
        <taxon>Embryophyta</taxon>
        <taxon>Tracheophyta</taxon>
        <taxon>Spermatophyta</taxon>
        <taxon>Magnoliopsida</taxon>
        <taxon>Liliopsida</taxon>
        <taxon>Arecaceae</taxon>
        <taxon>Coryphoideae</taxon>
        <taxon>Phoeniceae</taxon>
        <taxon>Phoenix</taxon>
    </lineage>
</organism>
<dbReference type="GO" id="GO:0008810">
    <property type="term" value="F:cellulase activity"/>
    <property type="evidence" value="ECO:0007669"/>
    <property type="project" value="UniProtKB-EC"/>
</dbReference>
<feature type="transmembrane region" description="Helical" evidence="10">
    <location>
        <begin position="68"/>
        <end position="89"/>
    </location>
</feature>
<evidence type="ECO:0000256" key="3">
    <source>
        <dbReference type="ARBA" id="ARBA00022801"/>
    </source>
</evidence>
<dbReference type="PROSITE" id="PS00592">
    <property type="entry name" value="GH9_2"/>
    <property type="match status" value="1"/>
</dbReference>
<evidence type="ECO:0000256" key="5">
    <source>
        <dbReference type="ARBA" id="ARBA00023277"/>
    </source>
</evidence>
<dbReference type="Proteomes" id="UP000228380">
    <property type="component" value="Chromosome 14"/>
</dbReference>
<keyword evidence="10" id="KW-1133">Transmembrane helix</keyword>
<protein>
    <recommendedName>
        <fullName evidence="9">Endoglucanase</fullName>
        <ecNumber evidence="9">3.2.1.4</ecNumber>
    </recommendedName>
</protein>
<comment type="similarity">
    <text evidence="2 8 9">Belongs to the glycosyl hydrolase 9 (cellulase E) family.</text>
</comment>
<dbReference type="PANTHER" id="PTHR22298">
    <property type="entry name" value="ENDO-1,4-BETA-GLUCANASE"/>
    <property type="match status" value="1"/>
</dbReference>
<dbReference type="OrthoDB" id="10257085at2759"/>
<dbReference type="Pfam" id="PF00759">
    <property type="entry name" value="Glyco_hydro_9"/>
    <property type="match status" value="1"/>
</dbReference>
<dbReference type="KEGG" id="pda:103704840"/>
<reference evidence="12" key="1">
    <citation type="journal article" date="2019" name="Nat. Commun.">
        <title>Genome-wide association mapping of date palm fruit traits.</title>
        <authorList>
            <person name="Hazzouri K.M."/>
            <person name="Gros-Balthazard M."/>
            <person name="Flowers J.M."/>
            <person name="Copetti D."/>
            <person name="Lemansour A."/>
            <person name="Lebrun M."/>
            <person name="Masmoudi K."/>
            <person name="Ferrand S."/>
            <person name="Dhar M.I."/>
            <person name="Fresquez Z.A."/>
            <person name="Rosas U."/>
            <person name="Zhang J."/>
            <person name="Talag J."/>
            <person name="Lee S."/>
            <person name="Kudrna D."/>
            <person name="Powell R.F."/>
            <person name="Leitch I.J."/>
            <person name="Krueger R.R."/>
            <person name="Wing R.A."/>
            <person name="Amiri K.M.A."/>
            <person name="Purugganan M.D."/>
        </authorList>
    </citation>
    <scope>NUCLEOTIDE SEQUENCE [LARGE SCALE GENOMIC DNA]</scope>
    <source>
        <strain evidence="12">cv. Khalas</strain>
    </source>
</reference>
<proteinExistence type="inferred from homology"/>
<evidence type="ECO:0000256" key="4">
    <source>
        <dbReference type="ARBA" id="ARBA00023001"/>
    </source>
</evidence>
<evidence type="ECO:0000256" key="2">
    <source>
        <dbReference type="ARBA" id="ARBA00007072"/>
    </source>
</evidence>
<keyword evidence="10" id="KW-0812">Transmembrane</keyword>
<feature type="domain" description="Glycoside hydrolase family 9" evidence="11">
    <location>
        <begin position="105"/>
        <end position="577"/>
    </location>
</feature>
<evidence type="ECO:0000256" key="8">
    <source>
        <dbReference type="PROSITE-ProRule" id="PRU10059"/>
    </source>
</evidence>
<dbReference type="InterPro" id="IPR012341">
    <property type="entry name" value="6hp_glycosidase-like_sf"/>
</dbReference>
<evidence type="ECO:0000256" key="7">
    <source>
        <dbReference type="ARBA" id="ARBA00023326"/>
    </source>
</evidence>
<keyword evidence="4 9" id="KW-0136">Cellulose degradation</keyword>
<dbReference type="SUPFAM" id="SSF48208">
    <property type="entry name" value="Six-hairpin glycosidases"/>
    <property type="match status" value="1"/>
</dbReference>
<dbReference type="InterPro" id="IPR001701">
    <property type="entry name" value="Glyco_hydro_9"/>
</dbReference>
<keyword evidence="3 8" id="KW-0378">Hydrolase</keyword>
<dbReference type="RefSeq" id="XP_008786534.2">
    <property type="nucleotide sequence ID" value="XM_008788312.3"/>
</dbReference>
<keyword evidence="7 8" id="KW-0624">Polysaccharide degradation</keyword>
<keyword evidence="12" id="KW-1185">Reference proteome</keyword>